<keyword evidence="6" id="KW-1185">Reference proteome</keyword>
<dbReference type="GO" id="GO:1990316">
    <property type="term" value="C:Atg1/ULK1 kinase complex"/>
    <property type="evidence" value="ECO:0007669"/>
    <property type="project" value="TreeGrafter"/>
</dbReference>
<feature type="compositionally biased region" description="Low complexity" evidence="3">
    <location>
        <begin position="661"/>
        <end position="671"/>
    </location>
</feature>
<comment type="caution">
    <text evidence="5">The sequence shown here is derived from an EMBL/GenBank/DDBJ whole genome shotgun (WGS) entry which is preliminary data.</text>
</comment>
<dbReference type="EMBL" id="SIDB01000009">
    <property type="protein sequence ID" value="KAI3428225.1"/>
    <property type="molecule type" value="Genomic_DNA"/>
</dbReference>
<dbReference type="Gene3D" id="3.10.20.90">
    <property type="entry name" value="Phosphatidylinositol 3-kinase Catalytic Subunit, Chain A, domain 1"/>
    <property type="match status" value="1"/>
</dbReference>
<proteinExistence type="predicted"/>
<feature type="domain" description="Ubiquitin-like" evidence="4">
    <location>
        <begin position="1"/>
        <end position="62"/>
    </location>
</feature>
<feature type="compositionally biased region" description="Low complexity" evidence="3">
    <location>
        <begin position="806"/>
        <end position="820"/>
    </location>
</feature>
<organism evidence="5 6">
    <name type="scientific">Chlorella vulgaris</name>
    <name type="common">Green alga</name>
    <dbReference type="NCBI Taxonomy" id="3077"/>
    <lineage>
        <taxon>Eukaryota</taxon>
        <taxon>Viridiplantae</taxon>
        <taxon>Chlorophyta</taxon>
        <taxon>core chlorophytes</taxon>
        <taxon>Trebouxiophyceae</taxon>
        <taxon>Chlorellales</taxon>
        <taxon>Chlorellaceae</taxon>
        <taxon>Chlorella clade</taxon>
        <taxon>Chlorella</taxon>
    </lineage>
</organism>
<dbReference type="GO" id="GO:0061709">
    <property type="term" value="P:reticulophagy"/>
    <property type="evidence" value="ECO:0007669"/>
    <property type="project" value="TreeGrafter"/>
</dbReference>
<dbReference type="GO" id="GO:0019901">
    <property type="term" value="F:protein kinase binding"/>
    <property type="evidence" value="ECO:0007669"/>
    <property type="project" value="TreeGrafter"/>
</dbReference>
<dbReference type="PANTHER" id="PTHR13222">
    <property type="entry name" value="RB1-INDUCIBLE COILED-COIL"/>
    <property type="match status" value="1"/>
</dbReference>
<dbReference type="GO" id="GO:0000422">
    <property type="term" value="P:autophagy of mitochondrion"/>
    <property type="evidence" value="ECO:0007669"/>
    <property type="project" value="TreeGrafter"/>
</dbReference>
<dbReference type="GO" id="GO:0034045">
    <property type="term" value="C:phagophore assembly site membrane"/>
    <property type="evidence" value="ECO:0007669"/>
    <property type="project" value="TreeGrafter"/>
</dbReference>
<keyword evidence="1" id="KW-0072">Autophagy</keyword>
<feature type="compositionally biased region" description="Low complexity" evidence="3">
    <location>
        <begin position="846"/>
        <end position="881"/>
    </location>
</feature>
<dbReference type="Proteomes" id="UP001055712">
    <property type="component" value="Unassembled WGS sequence"/>
</dbReference>
<evidence type="ECO:0000256" key="3">
    <source>
        <dbReference type="SAM" id="MobiDB-lite"/>
    </source>
</evidence>
<dbReference type="GO" id="GO:0034727">
    <property type="term" value="P:piecemeal microautophagy of the nucleus"/>
    <property type="evidence" value="ECO:0007669"/>
    <property type="project" value="TreeGrafter"/>
</dbReference>
<dbReference type="PROSITE" id="PS50053">
    <property type="entry name" value="UBIQUITIN_2"/>
    <property type="match status" value="1"/>
</dbReference>
<dbReference type="GO" id="GO:0034517">
    <property type="term" value="P:ribophagy"/>
    <property type="evidence" value="ECO:0007669"/>
    <property type="project" value="TreeGrafter"/>
</dbReference>
<dbReference type="GO" id="GO:0060090">
    <property type="term" value="F:molecular adaptor activity"/>
    <property type="evidence" value="ECO:0007669"/>
    <property type="project" value="TreeGrafter"/>
</dbReference>
<feature type="coiled-coil region" evidence="2">
    <location>
        <begin position="691"/>
        <end position="725"/>
    </location>
</feature>
<feature type="compositionally biased region" description="Low complexity" evidence="3">
    <location>
        <begin position="559"/>
        <end position="584"/>
    </location>
</feature>
<dbReference type="Pfam" id="PF04108">
    <property type="entry name" value="ATG17_like"/>
    <property type="match status" value="1"/>
</dbReference>
<dbReference type="PANTHER" id="PTHR13222:SF1">
    <property type="entry name" value="RB1-INDUCIBLE COILED-COIL PROTEIN 1"/>
    <property type="match status" value="1"/>
</dbReference>
<dbReference type="OrthoDB" id="447953at2759"/>
<dbReference type="AlphaFoldDB" id="A0A9D4TKQ2"/>
<feature type="compositionally biased region" description="Acidic residues" evidence="3">
    <location>
        <begin position="993"/>
        <end position="1014"/>
    </location>
</feature>
<evidence type="ECO:0000313" key="6">
    <source>
        <dbReference type="Proteomes" id="UP001055712"/>
    </source>
</evidence>
<feature type="region of interest" description="Disordered" evidence="3">
    <location>
        <begin position="898"/>
        <end position="1047"/>
    </location>
</feature>
<sequence length="1047" mass="106900">MKLSALVSWSGKTVELEVGPDARVEAVQQTLADLTGIPKADQILMCEGARLDGSKPLDAYGLPGEDQGKVHDLFLYSRTHLRADAPLPPPETLPDCPIDLGGLDSIRQQRHRLDEAGSPLLRLLPDYQRQFREHLLQANARHEASQQRVATCARLVSEQEVQALSIDAATSNVELHYAYICDAFGAFTSRYQQQHAAHAEVLARFEADLAYLAATELHPSLRGAEGSASAAASPTSLLHLVSAQQLREAAASCARGHQHFGAKVAELEGLFGMLKADVEALFMQAPSVDLEALTGQLEAMHQQVDEQASTVAALSSDLSKVQQLVEQASEALGADLAASSHVSDSVHMLETMRETHTAHLLPRVEACHAAVEAFAATCVECKNALTRDVFTQLRTISSQQSKIREMKNKLALFREALARQESAVQELLVVRRVPAAYKQCLAECVRRGAFMERYAHSAGQLAERMGTFREKEVSMRESFRKHVERLIPGHLLERMGLQEQPPHCQVSVSATEGERLLPVTVDDVRRIQLPWGAAYALAPLYSAAPAAAAAGGTGGGAPSAGSSREGSVQQSAAEQQQQQEEAAAAAAAAAEADVTASLLLENAKLRSELASQIALDCVRAMQTAGQAPVAQQPTGAAGASGQASPHLALSAGSPRPPPSPAALGSGAAAGSLPPEAVQRFERALAAKDGLATELQEHLRVARQQAAVYEQRIRHLEDQLAAMAAAADGRTAAAPMLAASGFPPGPASDPASAAADGSAASSAASSAAGSLSHAGSPAQATAASSGSSTATAAPAASVALPVAQQQAAGTAPAGPPAAATANGGGGGLHSSVDAAGGSTLSGSLHAPDPSLSLGPSSSTLSASPPLRPPQQQLQAAAAGVSPAQQAGGVSEAWVAAGAEEAPVEPASHASRSPSSSSSHEPSPSSVAGPAAAEGLPTSSLTADPAVFAASADTSQELQPGGGGEQGANPAAPLGEAEAAAVPPQPPAQLLASEVLDEGSDVEGIEALDDSSDDEATTAAASASVGGGGSAAGARASFEEEQLGSGGQP</sequence>
<dbReference type="InterPro" id="IPR000626">
    <property type="entry name" value="Ubiquitin-like_dom"/>
</dbReference>
<dbReference type="InterPro" id="IPR045326">
    <property type="entry name" value="ATG17-like_dom"/>
</dbReference>
<feature type="region of interest" description="Disordered" evidence="3">
    <location>
        <begin position="548"/>
        <end position="584"/>
    </location>
</feature>
<dbReference type="SMART" id="SM00213">
    <property type="entry name" value="UBQ"/>
    <property type="match status" value="1"/>
</dbReference>
<dbReference type="SUPFAM" id="SSF54236">
    <property type="entry name" value="Ubiquitin-like"/>
    <property type="match status" value="1"/>
</dbReference>
<evidence type="ECO:0000313" key="5">
    <source>
        <dbReference type="EMBL" id="KAI3428225.1"/>
    </source>
</evidence>
<dbReference type="Pfam" id="PF00240">
    <property type="entry name" value="ubiquitin"/>
    <property type="match status" value="1"/>
</dbReference>
<evidence type="ECO:0000259" key="4">
    <source>
        <dbReference type="PROSITE" id="PS50053"/>
    </source>
</evidence>
<reference evidence="5" key="1">
    <citation type="journal article" date="2019" name="Plant J.">
        <title>Chlorella vulgaris genome assembly and annotation reveals the molecular basis for metabolic acclimation to high light conditions.</title>
        <authorList>
            <person name="Cecchin M."/>
            <person name="Marcolungo L."/>
            <person name="Rossato M."/>
            <person name="Girolomoni L."/>
            <person name="Cosentino E."/>
            <person name="Cuine S."/>
            <person name="Li-Beisson Y."/>
            <person name="Delledonne M."/>
            <person name="Ballottari M."/>
        </authorList>
    </citation>
    <scope>NUCLEOTIDE SEQUENCE</scope>
    <source>
        <strain evidence="5">211/11P</strain>
    </source>
</reference>
<feature type="region of interest" description="Disordered" evidence="3">
    <location>
        <begin position="806"/>
        <end position="881"/>
    </location>
</feature>
<accession>A0A9D4TKQ2</accession>
<protein>
    <recommendedName>
        <fullName evidence="4">Ubiquitin-like domain-containing protein</fullName>
    </recommendedName>
</protein>
<dbReference type="InterPro" id="IPR040040">
    <property type="entry name" value="ATG11"/>
</dbReference>
<feature type="region of interest" description="Disordered" evidence="3">
    <location>
        <begin position="629"/>
        <end position="671"/>
    </location>
</feature>
<dbReference type="InterPro" id="IPR029071">
    <property type="entry name" value="Ubiquitin-like_domsf"/>
</dbReference>
<evidence type="ECO:0000256" key="2">
    <source>
        <dbReference type="SAM" id="Coils"/>
    </source>
</evidence>
<name>A0A9D4TKQ2_CHLVU</name>
<reference evidence="5" key="2">
    <citation type="submission" date="2020-11" db="EMBL/GenBank/DDBJ databases">
        <authorList>
            <person name="Cecchin M."/>
            <person name="Marcolungo L."/>
            <person name="Rossato M."/>
            <person name="Girolomoni L."/>
            <person name="Cosentino E."/>
            <person name="Cuine S."/>
            <person name="Li-Beisson Y."/>
            <person name="Delledonne M."/>
            <person name="Ballottari M."/>
        </authorList>
    </citation>
    <scope>NUCLEOTIDE SEQUENCE</scope>
    <source>
        <strain evidence="5">211/11P</strain>
        <tissue evidence="5">Whole cell</tissue>
    </source>
</reference>
<dbReference type="CDD" id="cd17039">
    <property type="entry name" value="Ubl_ubiquitin_like"/>
    <property type="match status" value="1"/>
</dbReference>
<feature type="compositionally biased region" description="Low complexity" evidence="3">
    <location>
        <begin position="898"/>
        <end position="931"/>
    </location>
</feature>
<feature type="compositionally biased region" description="Low complexity" evidence="3">
    <location>
        <begin position="965"/>
        <end position="990"/>
    </location>
</feature>
<evidence type="ECO:0000256" key="1">
    <source>
        <dbReference type="ARBA" id="ARBA00023006"/>
    </source>
</evidence>
<feature type="coiled-coil region" evidence="2">
    <location>
        <begin position="396"/>
        <end position="423"/>
    </location>
</feature>
<dbReference type="GO" id="GO:0000045">
    <property type="term" value="P:autophagosome assembly"/>
    <property type="evidence" value="ECO:0007669"/>
    <property type="project" value="InterPro"/>
</dbReference>
<keyword evidence="2" id="KW-0175">Coiled coil</keyword>
<gene>
    <name evidence="5" type="ORF">D9Q98_006605</name>
</gene>